<name>A0A834WNA4_9FABA</name>
<accession>A0A834WNA4</accession>
<organism evidence="1 2">
    <name type="scientific">Senna tora</name>
    <dbReference type="NCBI Taxonomy" id="362788"/>
    <lineage>
        <taxon>Eukaryota</taxon>
        <taxon>Viridiplantae</taxon>
        <taxon>Streptophyta</taxon>
        <taxon>Embryophyta</taxon>
        <taxon>Tracheophyta</taxon>
        <taxon>Spermatophyta</taxon>
        <taxon>Magnoliopsida</taxon>
        <taxon>eudicotyledons</taxon>
        <taxon>Gunneridae</taxon>
        <taxon>Pentapetalae</taxon>
        <taxon>rosids</taxon>
        <taxon>fabids</taxon>
        <taxon>Fabales</taxon>
        <taxon>Fabaceae</taxon>
        <taxon>Caesalpinioideae</taxon>
        <taxon>Cassia clade</taxon>
        <taxon>Senna</taxon>
    </lineage>
</organism>
<proteinExistence type="predicted"/>
<keyword evidence="2" id="KW-1185">Reference proteome</keyword>
<evidence type="ECO:0000313" key="1">
    <source>
        <dbReference type="EMBL" id="KAF7829027.1"/>
    </source>
</evidence>
<gene>
    <name evidence="1" type="ORF">G2W53_020191</name>
</gene>
<dbReference type="AlphaFoldDB" id="A0A834WNA4"/>
<reference evidence="1" key="1">
    <citation type="submission" date="2020-09" db="EMBL/GenBank/DDBJ databases">
        <title>Genome-Enabled Discovery of Anthraquinone Biosynthesis in Senna tora.</title>
        <authorList>
            <person name="Kang S.-H."/>
            <person name="Pandey R.P."/>
            <person name="Lee C.-M."/>
            <person name="Sim J.-S."/>
            <person name="Jeong J.-T."/>
            <person name="Choi B.-S."/>
            <person name="Jung M."/>
            <person name="Ginzburg D."/>
            <person name="Zhao K."/>
            <person name="Won S.Y."/>
            <person name="Oh T.-J."/>
            <person name="Yu Y."/>
            <person name="Kim N.-H."/>
            <person name="Lee O.R."/>
            <person name="Lee T.-H."/>
            <person name="Bashyal P."/>
            <person name="Kim T.-S."/>
            <person name="Lee W.-H."/>
            <person name="Kawkins C."/>
            <person name="Kim C.-K."/>
            <person name="Kim J.S."/>
            <person name="Ahn B.O."/>
            <person name="Rhee S.Y."/>
            <person name="Sohng J.K."/>
        </authorList>
    </citation>
    <scope>NUCLEOTIDE SEQUENCE</scope>
    <source>
        <tissue evidence="1">Leaf</tissue>
    </source>
</reference>
<dbReference type="Proteomes" id="UP000634136">
    <property type="component" value="Unassembled WGS sequence"/>
</dbReference>
<sequence>MHVKAIIVIGREIESVQVVAIGESQEITVSLIKANPISDLVDLPFLTLQSTVDDVGDHTVPAEVSAAEGVHVLVMTSWEEGLLPCGVIQNQTAVLNDITASVATRSGLLIKSTPMAFPA</sequence>
<dbReference type="EMBL" id="JAAIUW010000006">
    <property type="protein sequence ID" value="KAF7829027.1"/>
    <property type="molecule type" value="Genomic_DNA"/>
</dbReference>
<protein>
    <submittedName>
        <fullName evidence="1">Uncharacterized protein</fullName>
    </submittedName>
</protein>
<comment type="caution">
    <text evidence="1">The sequence shown here is derived from an EMBL/GenBank/DDBJ whole genome shotgun (WGS) entry which is preliminary data.</text>
</comment>
<evidence type="ECO:0000313" key="2">
    <source>
        <dbReference type="Proteomes" id="UP000634136"/>
    </source>
</evidence>